<dbReference type="Pfam" id="PF13585">
    <property type="entry name" value="CHU_C"/>
    <property type="match status" value="1"/>
</dbReference>
<protein>
    <submittedName>
        <fullName evidence="2">Gliding motility-associated C-terminal domain-containing protein</fullName>
    </submittedName>
</protein>
<dbReference type="EMBL" id="FZNX01000005">
    <property type="protein sequence ID" value="SNR77792.1"/>
    <property type="molecule type" value="Genomic_DNA"/>
</dbReference>
<accession>A0A238Z3I6</accession>
<dbReference type="Pfam" id="PF19081">
    <property type="entry name" value="Ig_7"/>
    <property type="match status" value="1"/>
</dbReference>
<evidence type="ECO:0000313" key="3">
    <source>
        <dbReference type="Proteomes" id="UP000198412"/>
    </source>
</evidence>
<dbReference type="InterPro" id="IPR044023">
    <property type="entry name" value="Ig_7"/>
</dbReference>
<sequence length="1013" mass="110224">STTPLNDTDSLINGEDYWAEQTDANGCSSANRLVVTATIISSQSKTEVTQSFCANDPSNSPLISDLTAPEEGLIWYNNETSTTPLNPDEILINGEDYWATLTDLSGCVGGSKFVVTVTFTSPLPPTTTEAIQTFCQIDNPTVANLNATGDNIIWYATETSTTPIGTDEDLINGEDYWATQTNDSGCESSERLVVTASIISTPPPTTTEVNQTYCEIDNPTVENLDVTGNAIVWYESETSTIPLNIDEALVNGEDYWATQTNDSGCESSERLVINTTIISSQSNTEVTQSFCTNDFTSNSPLVSDLIAPEDGLLWYDSDTSATPLDPNENLINGEDYWTTLSENSGCNGASKFVVTASIIIPLPPTTTETNQTFCEVNNPTVANLNVTGNDIIWYDSEISTTPLNPSDVLINNEDYWAEQTEDSGCKSASRLMVTATIVISTPPTTTESSQTFCEVDSPTVTNLNATGDNIVWYATETSTTPLGTDENLINGEDYWATQTVDSGCESSARLVVTAFINSTSPPTIIEANQSFCEIDNPTIANLNAIGNAITWYESETSTTPLNVNVILINGANYWATQTNATGCESATRIVVNTAIISSPPPTTTIANQTFCEIDNPTIADLTITGNEIIWYDSETSTAPLNVDAILINGEDYWATQTEASGCESVSRLEINAIISNLAIATTTQINQTFCSMDNPTIASLQVSGDSILWFDTETSTTPLNETDALIDGEDYWALNYDQTTGCESNSKLMITATILEVQSPTIENTFQVFCASSFPKISDLQANENIVWYATETETNPLKSTDLLINGANYWAAQSDSNSCESATRVVVNVTLTDAGTPLLNSIGNEFCSNFNPTLADLNENVSPLNGGIITWYDSYPNGNELSLTEFLNDSETYYAIESDSDGCSSANPLAVTVDLNACEQYDISIYDGFSPNGNGINDTFKIGNLRELYPDFKVEFYNRWGNLVYTSNISKPDWNGRLNGNDKLVTAGVYYFIIYFNKDDKKPIQRRLYLSR</sequence>
<feature type="domain" description="Ig-like" evidence="1">
    <location>
        <begin position="361"/>
        <end position="437"/>
    </location>
</feature>
<keyword evidence="3" id="KW-1185">Reference proteome</keyword>
<organism evidence="2 3">
    <name type="scientific">Lutibacter flavus</name>
    <dbReference type="NCBI Taxonomy" id="691689"/>
    <lineage>
        <taxon>Bacteria</taxon>
        <taxon>Pseudomonadati</taxon>
        <taxon>Bacteroidota</taxon>
        <taxon>Flavobacteriia</taxon>
        <taxon>Flavobacteriales</taxon>
        <taxon>Flavobacteriaceae</taxon>
        <taxon>Lutibacter</taxon>
    </lineage>
</organism>
<name>A0A238Z3I6_9FLAO</name>
<dbReference type="RefSeq" id="WP_141107322.1">
    <property type="nucleotide sequence ID" value="NZ_FZNX01000005.1"/>
</dbReference>
<reference evidence="3" key="1">
    <citation type="submission" date="2017-06" db="EMBL/GenBank/DDBJ databases">
        <authorList>
            <person name="Varghese N."/>
            <person name="Submissions S."/>
        </authorList>
    </citation>
    <scope>NUCLEOTIDE SEQUENCE [LARGE SCALE GENOMIC DNA]</scope>
    <source>
        <strain evidence="3">DSM 27993</strain>
    </source>
</reference>
<proteinExistence type="predicted"/>
<gene>
    <name evidence="2" type="ORF">SAMN04488111_3051</name>
</gene>
<dbReference type="NCBIfam" id="TIGR04131">
    <property type="entry name" value="Bac_Flav_CTERM"/>
    <property type="match status" value="1"/>
</dbReference>
<evidence type="ECO:0000259" key="1">
    <source>
        <dbReference type="Pfam" id="PF19081"/>
    </source>
</evidence>
<evidence type="ECO:0000313" key="2">
    <source>
        <dbReference type="EMBL" id="SNR77792.1"/>
    </source>
</evidence>
<dbReference type="OrthoDB" id="1236981at2"/>
<dbReference type="Proteomes" id="UP000198412">
    <property type="component" value="Unassembled WGS sequence"/>
</dbReference>
<feature type="non-terminal residue" evidence="2">
    <location>
        <position position="1"/>
    </location>
</feature>
<dbReference type="InterPro" id="IPR026341">
    <property type="entry name" value="T9SS_type_B"/>
</dbReference>
<dbReference type="AlphaFoldDB" id="A0A238Z3I6"/>